<keyword evidence="1" id="KW-0472">Membrane</keyword>
<keyword evidence="3" id="KW-1185">Reference proteome</keyword>
<gene>
    <name evidence="2" type="ORF">ACFPJ5_06230</name>
</gene>
<dbReference type="RefSeq" id="WP_227228126.1">
    <property type="nucleotide sequence ID" value="NZ_JAJCVJ010000001.1"/>
</dbReference>
<keyword evidence="1" id="KW-1133">Transmembrane helix</keyword>
<reference evidence="2 3" key="1">
    <citation type="journal article" date="2019" name="Int. J. Syst. Evol. Microbiol.">
        <title>The Global Catalogue of Microorganisms (GCM) 10K type strain sequencing project: providing services to taxonomists for standard genome sequencing and annotation.</title>
        <authorList>
            <consortium name="The Broad Institute Genomics Platform"/>
            <consortium name="The Broad Institute Genome Sequencing Center for Infectious Disease"/>
            <person name="Wu L."/>
            <person name="Ma J."/>
        </authorList>
    </citation>
    <scope>NUCLEOTIDE SEQUENCE [LARGE SCALE GENOMIC DNA]</scope>
    <source>
        <strain evidence="2 3">CGMCC 1.12237</strain>
    </source>
</reference>
<comment type="caution">
    <text evidence="2">The sequence shown here is derived from an EMBL/GenBank/DDBJ whole genome shotgun (WGS) entry which is preliminary data.</text>
</comment>
<sequence>MVLLCALFAGFAFTVAGLSFFRPHLLFRLRHPLSVTPESGLSDIGVGLYRVGAIVPALVGLWILTSWCPSLG</sequence>
<evidence type="ECO:0000313" key="2">
    <source>
        <dbReference type="EMBL" id="MFC5366531.1"/>
    </source>
</evidence>
<dbReference type="EMBL" id="JBHSKX010000001">
    <property type="protein sequence ID" value="MFC5366531.1"/>
    <property type="molecule type" value="Genomic_DNA"/>
</dbReference>
<name>A0ABD5R909_9EURY</name>
<dbReference type="AlphaFoldDB" id="A0ABD5R909"/>
<feature type="transmembrane region" description="Helical" evidence="1">
    <location>
        <begin position="41"/>
        <end position="64"/>
    </location>
</feature>
<protein>
    <submittedName>
        <fullName evidence="2">Uncharacterized protein</fullName>
    </submittedName>
</protein>
<accession>A0ABD5R909</accession>
<proteinExistence type="predicted"/>
<evidence type="ECO:0000313" key="3">
    <source>
        <dbReference type="Proteomes" id="UP001596201"/>
    </source>
</evidence>
<evidence type="ECO:0000256" key="1">
    <source>
        <dbReference type="SAM" id="Phobius"/>
    </source>
</evidence>
<dbReference type="Proteomes" id="UP001596201">
    <property type="component" value="Unassembled WGS sequence"/>
</dbReference>
<organism evidence="2 3">
    <name type="scientific">Salinirubrum litoreum</name>
    <dbReference type="NCBI Taxonomy" id="1126234"/>
    <lineage>
        <taxon>Archaea</taxon>
        <taxon>Methanobacteriati</taxon>
        <taxon>Methanobacteriota</taxon>
        <taxon>Stenosarchaea group</taxon>
        <taxon>Halobacteria</taxon>
        <taxon>Halobacteriales</taxon>
        <taxon>Haloferacaceae</taxon>
        <taxon>Salinirubrum</taxon>
    </lineage>
</organism>
<keyword evidence="1" id="KW-0812">Transmembrane</keyword>